<dbReference type="InterPro" id="IPR009057">
    <property type="entry name" value="Homeodomain-like_sf"/>
</dbReference>
<name>A0ABW5D1X5_9BACT</name>
<dbReference type="SMART" id="SM00342">
    <property type="entry name" value="HTH_ARAC"/>
    <property type="match status" value="1"/>
</dbReference>
<dbReference type="Pfam" id="PF12833">
    <property type="entry name" value="HTH_18"/>
    <property type="match status" value="1"/>
</dbReference>
<proteinExistence type="predicted"/>
<evidence type="ECO:0000256" key="2">
    <source>
        <dbReference type="ARBA" id="ARBA00023125"/>
    </source>
</evidence>
<dbReference type="PRINTS" id="PR00032">
    <property type="entry name" value="HTHARAC"/>
</dbReference>
<dbReference type="InterPro" id="IPR011051">
    <property type="entry name" value="RmlC_Cupin_sf"/>
</dbReference>
<dbReference type="PANTHER" id="PTHR43280:SF34">
    <property type="entry name" value="ARAC-FAMILY TRANSCRIPTIONAL REGULATOR"/>
    <property type="match status" value="1"/>
</dbReference>
<dbReference type="RefSeq" id="WP_377497918.1">
    <property type="nucleotide sequence ID" value="NZ_JBHUIM010000003.1"/>
</dbReference>
<evidence type="ECO:0000313" key="6">
    <source>
        <dbReference type="Proteomes" id="UP001597374"/>
    </source>
</evidence>
<dbReference type="PROSITE" id="PS01124">
    <property type="entry name" value="HTH_ARAC_FAMILY_2"/>
    <property type="match status" value="1"/>
</dbReference>
<evidence type="ECO:0000256" key="1">
    <source>
        <dbReference type="ARBA" id="ARBA00023015"/>
    </source>
</evidence>
<accession>A0ABW5D1X5</accession>
<feature type="domain" description="HTH araC/xylS-type" evidence="4">
    <location>
        <begin position="166"/>
        <end position="265"/>
    </location>
</feature>
<organism evidence="5 6">
    <name type="scientific">Pontibacter ruber</name>
    <dbReference type="NCBI Taxonomy" id="1343895"/>
    <lineage>
        <taxon>Bacteria</taxon>
        <taxon>Pseudomonadati</taxon>
        <taxon>Bacteroidota</taxon>
        <taxon>Cytophagia</taxon>
        <taxon>Cytophagales</taxon>
        <taxon>Hymenobacteraceae</taxon>
        <taxon>Pontibacter</taxon>
    </lineage>
</organism>
<protein>
    <submittedName>
        <fullName evidence="5">AraC family transcriptional regulator</fullName>
    </submittedName>
</protein>
<evidence type="ECO:0000259" key="4">
    <source>
        <dbReference type="PROSITE" id="PS01124"/>
    </source>
</evidence>
<evidence type="ECO:0000256" key="3">
    <source>
        <dbReference type="ARBA" id="ARBA00023163"/>
    </source>
</evidence>
<keyword evidence="1" id="KW-0805">Transcription regulation</keyword>
<reference evidence="6" key="1">
    <citation type="journal article" date="2019" name="Int. J. Syst. Evol. Microbiol.">
        <title>The Global Catalogue of Microorganisms (GCM) 10K type strain sequencing project: providing services to taxonomists for standard genome sequencing and annotation.</title>
        <authorList>
            <consortium name="The Broad Institute Genomics Platform"/>
            <consortium name="The Broad Institute Genome Sequencing Center for Infectious Disease"/>
            <person name="Wu L."/>
            <person name="Ma J."/>
        </authorList>
    </citation>
    <scope>NUCLEOTIDE SEQUENCE [LARGE SCALE GENOMIC DNA]</scope>
    <source>
        <strain evidence="6">CGMCC 4.1782</strain>
    </source>
</reference>
<dbReference type="Proteomes" id="UP001597374">
    <property type="component" value="Unassembled WGS sequence"/>
</dbReference>
<dbReference type="Gene3D" id="1.10.10.60">
    <property type="entry name" value="Homeodomain-like"/>
    <property type="match status" value="2"/>
</dbReference>
<keyword evidence="3" id="KW-0804">Transcription</keyword>
<gene>
    <name evidence="5" type="ORF">ACFSKP_19195</name>
</gene>
<keyword evidence="6" id="KW-1185">Reference proteome</keyword>
<dbReference type="PROSITE" id="PS00041">
    <property type="entry name" value="HTH_ARAC_FAMILY_1"/>
    <property type="match status" value="1"/>
</dbReference>
<dbReference type="InterPro" id="IPR013096">
    <property type="entry name" value="Cupin_2"/>
</dbReference>
<sequence>MPFFYNYFHRHKETQVTLILKGEGTLIVGNYTQPFKAGDIYVIGANQPHIFKSDPAYFKELQDDSAHAIHIFFDQSRILNSFIDIPEMEPIQKFLDSTCSGLQLPPEHFDKVCRSIKKISEADKLKRLLYFLKLLQHLSNNVRDWKSLSTGLPNLSFTESEGIRMNDVYQYTISHYAENITLEKIASVAHITPHAFCKYFKKHTNKTYNTFLNEVRINEACKKIMSGNFDCIASIAYSTGFNSAINFNKVFKKIMGLSPSEYIKEYKYSLKKQASSAA</sequence>
<dbReference type="Pfam" id="PF07883">
    <property type="entry name" value="Cupin_2"/>
    <property type="match status" value="1"/>
</dbReference>
<comment type="caution">
    <text evidence="5">The sequence shown here is derived from an EMBL/GenBank/DDBJ whole genome shotgun (WGS) entry which is preliminary data.</text>
</comment>
<dbReference type="Gene3D" id="2.60.120.10">
    <property type="entry name" value="Jelly Rolls"/>
    <property type="match status" value="1"/>
</dbReference>
<dbReference type="PANTHER" id="PTHR43280">
    <property type="entry name" value="ARAC-FAMILY TRANSCRIPTIONAL REGULATOR"/>
    <property type="match status" value="1"/>
</dbReference>
<dbReference type="InterPro" id="IPR018060">
    <property type="entry name" value="HTH_AraC"/>
</dbReference>
<evidence type="ECO:0000313" key="5">
    <source>
        <dbReference type="EMBL" id="MFD2248401.1"/>
    </source>
</evidence>
<dbReference type="InterPro" id="IPR014710">
    <property type="entry name" value="RmlC-like_jellyroll"/>
</dbReference>
<dbReference type="SUPFAM" id="SSF51182">
    <property type="entry name" value="RmlC-like cupins"/>
    <property type="match status" value="1"/>
</dbReference>
<dbReference type="InterPro" id="IPR018062">
    <property type="entry name" value="HTH_AraC-typ_CS"/>
</dbReference>
<dbReference type="EMBL" id="JBHUIM010000003">
    <property type="protein sequence ID" value="MFD2248401.1"/>
    <property type="molecule type" value="Genomic_DNA"/>
</dbReference>
<keyword evidence="2" id="KW-0238">DNA-binding</keyword>
<dbReference type="InterPro" id="IPR020449">
    <property type="entry name" value="Tscrpt_reg_AraC-type_HTH"/>
</dbReference>
<dbReference type="SUPFAM" id="SSF46689">
    <property type="entry name" value="Homeodomain-like"/>
    <property type="match status" value="2"/>
</dbReference>